<evidence type="ECO:0000313" key="1">
    <source>
        <dbReference type="EMBL" id="PMP85073.1"/>
    </source>
</evidence>
<dbReference type="Proteomes" id="UP000243376">
    <property type="component" value="Unassembled WGS sequence"/>
</dbReference>
<proteinExistence type="predicted"/>
<reference evidence="1 2" key="1">
    <citation type="submission" date="2018-01" db="EMBL/GenBank/DDBJ databases">
        <title>Metagenomic assembled genomes from two thermal pools in the Uzon Caldera, Kamchatka, Russia.</title>
        <authorList>
            <person name="Wilkins L."/>
            <person name="Ettinger C."/>
        </authorList>
    </citation>
    <scope>NUCLEOTIDE SEQUENCE [LARGE SCALE GENOMIC DNA]</scope>
    <source>
        <strain evidence="1">ZAV-02</strain>
    </source>
</reference>
<dbReference type="AlphaFoldDB" id="A0A2J6XBK4"/>
<dbReference type="EMBL" id="PNIQ01000190">
    <property type="protein sequence ID" value="PMP85073.1"/>
    <property type="molecule type" value="Genomic_DNA"/>
</dbReference>
<accession>A0A2J6XBK4</accession>
<gene>
    <name evidence="1" type="ORF">C0184_02825</name>
</gene>
<sequence>MQPGVRMQPWAGLLVITLIIIVLWPVTPAPAQSQLQLPVFSLTKIATNNDTTQQLGGVLEGIGRAAPSGQDEFRGKNRFFRLNEQNRTVLTQYEASGGFFAYDIDGLGRETPAGTVDVEVAKRFACQFLVNNNFVSRDGTLAGNGQSNYPVRLPSMPEICNATKDFGRTTLIRAAQSTVNGAGLGQVTETIVGVVVEVPFGFVNNGQFIPIGGAGGHISLLFTTTDVSLAQSNSDSLDSTVPGLTAVAMPFYRRTLEFRGTVPVRSLNDVRNEVETLVRASYPDATDINVPEPVLMYMVDDASFEQTFLEPEAMFDDVTVTLSTGEVIVLRSFTIPLVDDSTSSFSPTVTITAPTNGSSFPPNGSISLTGTIANGTAPYTYQWLLGDETPLSDPATLNTPGSVSHSTTLPAALRETTPDAVTIILRVIDANGVQREASISITPDYRFIYVPAILQSGNSTAATATLLAVELAQSSSTHTFGVEGNWDYPPYGAGGSDLPGVIPDVTGFRSGMLGYGYTQRFHWTNASAWERDWRDVSLGGIDSTLGVDRAAFVYYAGHGGPGGIVMASNQDSTWFSGNNARYQNLRWIGFASCQTLRVQGYTPGNEPIRKWFNAFQGAHMLLGFNSNMADVAFGGNLVANMKMPSFLGIDFPWAQLTIAQAWVKTAFDMHAGKPAYVYARSATVNPVNDKLPKPGVGMPSRPLPVVSYHWVWWEF</sequence>
<organism evidence="1 2">
    <name type="scientific">Chloroflexus aggregans</name>
    <dbReference type="NCBI Taxonomy" id="152260"/>
    <lineage>
        <taxon>Bacteria</taxon>
        <taxon>Bacillati</taxon>
        <taxon>Chloroflexota</taxon>
        <taxon>Chloroflexia</taxon>
        <taxon>Chloroflexales</taxon>
        <taxon>Chloroflexineae</taxon>
        <taxon>Chloroflexaceae</taxon>
        <taxon>Chloroflexus</taxon>
    </lineage>
</organism>
<evidence type="ECO:0000313" key="2">
    <source>
        <dbReference type="Proteomes" id="UP000243376"/>
    </source>
</evidence>
<dbReference type="Pfam" id="PF19872">
    <property type="entry name" value="DUF6345"/>
    <property type="match status" value="1"/>
</dbReference>
<protein>
    <submittedName>
        <fullName evidence="1">Uncharacterized protein</fullName>
    </submittedName>
</protein>
<dbReference type="InterPro" id="IPR045926">
    <property type="entry name" value="DUF6345"/>
</dbReference>
<name>A0A2J6XBK4_9CHLR</name>
<comment type="caution">
    <text evidence="1">The sequence shown here is derived from an EMBL/GenBank/DDBJ whole genome shotgun (WGS) entry which is preliminary data.</text>
</comment>